<keyword evidence="4" id="KW-1185">Reference proteome</keyword>
<evidence type="ECO:0000256" key="2">
    <source>
        <dbReference type="SAM" id="MobiDB-lite"/>
    </source>
</evidence>
<reference evidence="3 4" key="1">
    <citation type="submission" date="2024-09" db="EMBL/GenBank/DDBJ databases">
        <title>T2T genomes of carrot and Alternaria dauci and their utility for understanding host-pathogen interaction during carrot leaf blight disease.</title>
        <authorList>
            <person name="Liu W."/>
            <person name="Xu S."/>
            <person name="Ou C."/>
            <person name="Liu X."/>
            <person name="Zhuang F."/>
            <person name="Deng X.W."/>
        </authorList>
    </citation>
    <scope>NUCLEOTIDE SEQUENCE [LARGE SCALE GENOMIC DNA]</scope>
    <source>
        <strain evidence="3 4">A2016</strain>
    </source>
</reference>
<dbReference type="Proteomes" id="UP001578633">
    <property type="component" value="Chromosome 3"/>
</dbReference>
<feature type="coiled-coil region" evidence="1">
    <location>
        <begin position="172"/>
        <end position="199"/>
    </location>
</feature>
<feature type="compositionally biased region" description="Basic and acidic residues" evidence="2">
    <location>
        <begin position="602"/>
        <end position="611"/>
    </location>
</feature>
<feature type="compositionally biased region" description="Low complexity" evidence="2">
    <location>
        <begin position="517"/>
        <end position="529"/>
    </location>
</feature>
<comment type="caution">
    <text evidence="3">The sequence shown here is derived from an EMBL/GenBank/DDBJ whole genome shotgun (WGS) entry which is preliminary data.</text>
</comment>
<feature type="region of interest" description="Disordered" evidence="2">
    <location>
        <begin position="281"/>
        <end position="305"/>
    </location>
</feature>
<organism evidence="3 4">
    <name type="scientific">Alternaria dauci</name>
    <dbReference type="NCBI Taxonomy" id="48095"/>
    <lineage>
        <taxon>Eukaryota</taxon>
        <taxon>Fungi</taxon>
        <taxon>Dikarya</taxon>
        <taxon>Ascomycota</taxon>
        <taxon>Pezizomycotina</taxon>
        <taxon>Dothideomycetes</taxon>
        <taxon>Pleosporomycetidae</taxon>
        <taxon>Pleosporales</taxon>
        <taxon>Pleosporineae</taxon>
        <taxon>Pleosporaceae</taxon>
        <taxon>Alternaria</taxon>
        <taxon>Alternaria sect. Porri</taxon>
    </lineage>
</organism>
<keyword evidence="1" id="KW-0175">Coiled coil</keyword>
<dbReference type="GeneID" id="96084551"/>
<feature type="region of interest" description="Disordered" evidence="2">
    <location>
        <begin position="91"/>
        <end position="111"/>
    </location>
</feature>
<evidence type="ECO:0000313" key="4">
    <source>
        <dbReference type="Proteomes" id="UP001578633"/>
    </source>
</evidence>
<dbReference type="RefSeq" id="XP_069308207.1">
    <property type="nucleotide sequence ID" value="XM_069450411.1"/>
</dbReference>
<evidence type="ECO:0000313" key="3">
    <source>
        <dbReference type="EMBL" id="KAL1797623.1"/>
    </source>
</evidence>
<accession>A0ABR3UNK2</accession>
<gene>
    <name evidence="3" type="ORF">ACET3X_004229</name>
</gene>
<proteinExistence type="predicted"/>
<feature type="region of interest" description="Disordered" evidence="2">
    <location>
        <begin position="512"/>
        <end position="611"/>
    </location>
</feature>
<dbReference type="EMBL" id="JBHGVX010000003">
    <property type="protein sequence ID" value="KAL1797623.1"/>
    <property type="molecule type" value="Genomic_DNA"/>
</dbReference>
<feature type="compositionally biased region" description="Polar residues" evidence="2">
    <location>
        <begin position="575"/>
        <end position="587"/>
    </location>
</feature>
<evidence type="ECO:0000256" key="1">
    <source>
        <dbReference type="SAM" id="Coils"/>
    </source>
</evidence>
<protein>
    <submittedName>
        <fullName evidence="3">Uncharacterized protein</fullName>
    </submittedName>
</protein>
<name>A0ABR3UNK2_9PLEO</name>
<sequence length="641" mass="72030">MHLHLSCPWAPKPEPRRPHAPYCCYCCLSTHGCTRPARPFDCATFRSDAPACTACLAPHLGSWLCPYCKSASIFPYSHSFLPTAFHEPPVTRTATTLRPPPRPAEPAPGDEAQLPRGECAFILPPAEGNGARQRCPCRSFYPDSIIRSRCGCGHQAWNHEAQPVSTVSIEAYLQAVEEMKRLKQEVRRFETLEQNLKQELFRERLAREELVRTNHAVQARMYENMQLLKLSIDDRVEAVVDRTTELGDQIKVQGERLTMVDEFSMDLENRVDRVEQFSGMSRDVTPAASTPKAHLSTPKASPAPPMPLMVQSQHTLGQLPIRTDKKYPLSWSVRVVFVPRKSQKFAYDPDSNGYRRCASRKLLQNLEFPSQDSSCFANGIETAFKGVLRGRPWMPMTGHRPADEPFGRIALTLLPPDLVHRGVWDYPFLEDHCIAHDKMQGDMLYITLQYEDVTWNEIRFLPPVTGVDETCWEHDDELDGTAKYKSLDSEIMAPSGLDVLANSAAMLSPIERAQTASSVHSSRPSPLSPLQRAPTQSSSHSSHPRFSSERSSLRSFDTETTDDEHRDKKPKLRSKQSMPNVNGNGHAQQPMYVSGRSKRKMPVREKGPKEPLHFNVAGVAKGGLNFLHPRSSKGKEAAHNP</sequence>